<dbReference type="PANTHER" id="PTHR30012:SF0">
    <property type="entry name" value="TYPE II SECRETION SYSTEM PROTEIN F-RELATED"/>
    <property type="match status" value="1"/>
</dbReference>
<dbReference type="Proteomes" id="UP000230391">
    <property type="component" value="Unassembled WGS sequence"/>
</dbReference>
<feature type="domain" description="Type II secretion system protein GspF" evidence="9">
    <location>
        <begin position="70"/>
        <end position="192"/>
    </location>
</feature>
<keyword evidence="6 8" id="KW-1133">Transmembrane helix</keyword>
<proteinExistence type="inferred from homology"/>
<name>A0A2M8FEX3_9BACT</name>
<feature type="transmembrane region" description="Helical" evidence="8">
    <location>
        <begin position="368"/>
        <end position="396"/>
    </location>
</feature>
<feature type="transmembrane region" description="Helical" evidence="8">
    <location>
        <begin position="211"/>
        <end position="238"/>
    </location>
</feature>
<comment type="similarity">
    <text evidence="2">Belongs to the GSP F family.</text>
</comment>
<evidence type="ECO:0000256" key="6">
    <source>
        <dbReference type="ARBA" id="ARBA00022989"/>
    </source>
</evidence>
<accession>A0A2M8FEX3</accession>
<sequence length="399" mass="43962">MLFTYVAIDNTNAERDGTVEASSIDAAITAVQKRGYTIMSIDPVTDKKNLFNLKIGFFEGVSNKEIVILSRQIATLFQAHVSPLRIFRLLSAEMENPHLLNILNKIVEDLQGGSSISRALAAHPTVFSVFYVNLVRSGEESGSLEKSFNYLADYLDRSYEIISKARNALIYPAFVIAVFFSVMGLMLTMVIPKIAKILTDSGQELPIYTKIVIGLSNFLVHYIGFIFIFLSVGIIMLWSFIKTPVGKRAYDEFMLSIPYMGTLRRKLVLTKLCDNLSTMLSNGVSIVQAIEVTSDVVDDSVYKEILDAALADVKAGRSFADSLSEYPEIPGILTQMVKVGEETGSLSEIMGTLAVFYRREVNNAVDTLIGLIEPVMIVLLGLGVGVLLASVLMPIYSMT</sequence>
<evidence type="ECO:0000256" key="4">
    <source>
        <dbReference type="ARBA" id="ARBA00022519"/>
    </source>
</evidence>
<keyword evidence="4" id="KW-0997">Cell inner membrane</keyword>
<evidence type="ECO:0000256" key="3">
    <source>
        <dbReference type="ARBA" id="ARBA00022475"/>
    </source>
</evidence>
<protein>
    <recommendedName>
        <fullName evidence="9">Type II secretion system protein GspF domain-containing protein</fullName>
    </recommendedName>
</protein>
<dbReference type="PANTHER" id="PTHR30012">
    <property type="entry name" value="GENERAL SECRETION PATHWAY PROTEIN"/>
    <property type="match status" value="1"/>
</dbReference>
<evidence type="ECO:0000259" key="9">
    <source>
        <dbReference type="Pfam" id="PF00482"/>
    </source>
</evidence>
<dbReference type="PRINTS" id="PR00812">
    <property type="entry name" value="BCTERIALGSPF"/>
</dbReference>
<dbReference type="InterPro" id="IPR042094">
    <property type="entry name" value="T2SS_GspF_sf"/>
</dbReference>
<dbReference type="Gene3D" id="1.20.81.30">
    <property type="entry name" value="Type II secretion system (T2SS), domain F"/>
    <property type="match status" value="2"/>
</dbReference>
<evidence type="ECO:0000313" key="10">
    <source>
        <dbReference type="EMBL" id="PJC56142.1"/>
    </source>
</evidence>
<organism evidence="10 11">
    <name type="scientific">Candidatus Kaiserbacteria bacterium CG_4_9_14_0_2_um_filter_41_32</name>
    <dbReference type="NCBI Taxonomy" id="1974601"/>
    <lineage>
        <taxon>Bacteria</taxon>
        <taxon>Candidatus Kaiseribacteriota</taxon>
    </lineage>
</organism>
<dbReference type="EMBL" id="PFRD01000076">
    <property type="protein sequence ID" value="PJC56142.1"/>
    <property type="molecule type" value="Genomic_DNA"/>
</dbReference>
<feature type="non-terminal residue" evidence="10">
    <location>
        <position position="399"/>
    </location>
</feature>
<dbReference type="GO" id="GO:0005886">
    <property type="term" value="C:plasma membrane"/>
    <property type="evidence" value="ECO:0007669"/>
    <property type="project" value="UniProtKB-SubCell"/>
</dbReference>
<evidence type="ECO:0000313" key="11">
    <source>
        <dbReference type="Proteomes" id="UP000230391"/>
    </source>
</evidence>
<dbReference type="InterPro" id="IPR003004">
    <property type="entry name" value="GspF/PilC"/>
</dbReference>
<keyword evidence="7 8" id="KW-0472">Membrane</keyword>
<evidence type="ECO:0000256" key="1">
    <source>
        <dbReference type="ARBA" id="ARBA00004429"/>
    </source>
</evidence>
<reference evidence="11" key="1">
    <citation type="submission" date="2017-09" db="EMBL/GenBank/DDBJ databases">
        <title>Depth-based differentiation of microbial function through sediment-hosted aquifers and enrichment of novel symbionts in the deep terrestrial subsurface.</title>
        <authorList>
            <person name="Probst A.J."/>
            <person name="Ladd B."/>
            <person name="Jarett J.K."/>
            <person name="Geller-Mcgrath D.E."/>
            <person name="Sieber C.M.K."/>
            <person name="Emerson J.B."/>
            <person name="Anantharaman K."/>
            <person name="Thomas B.C."/>
            <person name="Malmstrom R."/>
            <person name="Stieglmeier M."/>
            <person name="Klingl A."/>
            <person name="Woyke T."/>
            <person name="Ryan C.M."/>
            <person name="Banfield J.F."/>
        </authorList>
    </citation>
    <scope>NUCLEOTIDE SEQUENCE [LARGE SCALE GENOMIC DNA]</scope>
</reference>
<evidence type="ECO:0000256" key="2">
    <source>
        <dbReference type="ARBA" id="ARBA00005745"/>
    </source>
</evidence>
<gene>
    <name evidence="10" type="ORF">CO026_01985</name>
</gene>
<feature type="domain" description="Type II secretion system protein GspF" evidence="9">
    <location>
        <begin position="273"/>
        <end position="394"/>
    </location>
</feature>
<feature type="transmembrane region" description="Helical" evidence="8">
    <location>
        <begin position="168"/>
        <end position="191"/>
    </location>
</feature>
<dbReference type="Pfam" id="PF00482">
    <property type="entry name" value="T2SSF"/>
    <property type="match status" value="2"/>
</dbReference>
<dbReference type="FunFam" id="1.20.81.30:FF:000001">
    <property type="entry name" value="Type II secretion system protein F"/>
    <property type="match status" value="1"/>
</dbReference>
<evidence type="ECO:0000256" key="7">
    <source>
        <dbReference type="ARBA" id="ARBA00023136"/>
    </source>
</evidence>
<evidence type="ECO:0000256" key="8">
    <source>
        <dbReference type="SAM" id="Phobius"/>
    </source>
</evidence>
<comment type="subcellular location">
    <subcellularLocation>
        <location evidence="1">Cell inner membrane</location>
        <topology evidence="1">Multi-pass membrane protein</topology>
    </subcellularLocation>
</comment>
<keyword evidence="3" id="KW-1003">Cell membrane</keyword>
<comment type="caution">
    <text evidence="10">The sequence shown here is derived from an EMBL/GenBank/DDBJ whole genome shotgun (WGS) entry which is preliminary data.</text>
</comment>
<evidence type="ECO:0000256" key="5">
    <source>
        <dbReference type="ARBA" id="ARBA00022692"/>
    </source>
</evidence>
<dbReference type="AlphaFoldDB" id="A0A2M8FEX3"/>
<keyword evidence="5 8" id="KW-0812">Transmembrane</keyword>
<dbReference type="InterPro" id="IPR018076">
    <property type="entry name" value="T2SS_GspF_dom"/>
</dbReference>